<organism evidence="2 3">
    <name type="scientific">Pseudomonas fluorescens</name>
    <dbReference type="NCBI Taxonomy" id="294"/>
    <lineage>
        <taxon>Bacteria</taxon>
        <taxon>Pseudomonadati</taxon>
        <taxon>Pseudomonadota</taxon>
        <taxon>Gammaproteobacteria</taxon>
        <taxon>Pseudomonadales</taxon>
        <taxon>Pseudomonadaceae</taxon>
        <taxon>Pseudomonas</taxon>
    </lineage>
</organism>
<protein>
    <recommendedName>
        <fullName evidence="4">Type II secretory pathway, pseudopilin PulG</fullName>
    </recommendedName>
</protein>
<keyword evidence="1" id="KW-0812">Transmembrane</keyword>
<name>A0A5E7SYS3_PSEFL</name>
<accession>A0A5E7SYS3</accession>
<gene>
    <name evidence="2" type="ORF">PS918_03252</name>
</gene>
<dbReference type="EMBL" id="CABVIY010000004">
    <property type="protein sequence ID" value="VVP91204.1"/>
    <property type="molecule type" value="Genomic_DNA"/>
</dbReference>
<evidence type="ECO:0008006" key="4">
    <source>
        <dbReference type="Google" id="ProtNLM"/>
    </source>
</evidence>
<feature type="transmembrane region" description="Helical" evidence="1">
    <location>
        <begin position="16"/>
        <end position="40"/>
    </location>
</feature>
<proteinExistence type="predicted"/>
<evidence type="ECO:0000313" key="3">
    <source>
        <dbReference type="Proteomes" id="UP000326611"/>
    </source>
</evidence>
<keyword evidence="1" id="KW-1133">Transmembrane helix</keyword>
<sequence precursor="true">MAAFIPSGRPASEDGFTYLGVLLLIMVMGMGLASAGELWATAARRDRERQLLWVGTQYAQALRSYYRSSPGLAQYPKELADLLQDERFPSARHHLRQLYPDPIGGGEWSLMRGFDGRITGISSPSTDKPLKQVDFPAQWSDFNGMASYKDWQFVAEKAFIDGASGPVKGQSTAPQALQP</sequence>
<dbReference type="AlphaFoldDB" id="A0A5E7SYS3"/>
<evidence type="ECO:0000256" key="1">
    <source>
        <dbReference type="SAM" id="Phobius"/>
    </source>
</evidence>
<reference evidence="2 3" key="1">
    <citation type="submission" date="2019-09" db="EMBL/GenBank/DDBJ databases">
        <authorList>
            <person name="Chandra G."/>
            <person name="Truman W A."/>
        </authorList>
    </citation>
    <scope>NUCLEOTIDE SEQUENCE [LARGE SCALE GENOMIC DNA]</scope>
    <source>
        <strain evidence="2">PS918</strain>
    </source>
</reference>
<dbReference type="RefSeq" id="WP_150771284.1">
    <property type="nucleotide sequence ID" value="NZ_CABVIY010000004.1"/>
</dbReference>
<keyword evidence="1" id="KW-0472">Membrane</keyword>
<dbReference type="Proteomes" id="UP000326611">
    <property type="component" value="Unassembled WGS sequence"/>
</dbReference>
<dbReference type="OrthoDB" id="5608857at2"/>
<evidence type="ECO:0000313" key="2">
    <source>
        <dbReference type="EMBL" id="VVP91204.1"/>
    </source>
</evidence>